<comment type="caution">
    <text evidence="8">The sequence shown here is derived from an EMBL/GenBank/DDBJ whole genome shotgun (WGS) entry which is preliminary data.</text>
</comment>
<keyword evidence="4 6" id="KW-0472">Membrane</keyword>
<sequence>MVVPSKTYVSRSDGWSFGLSDVFDCQVRRYLDAGESFHWQDLLMLTEMALAAFVSEIYLARVLPSLGLVSNSSAPIAAMTSRPLVFFMAPVSYLFMYAMVCGSIHYIYTRKYPEEGQKLSIQNKPMTDLEMRRAIVFSVKSILSVSAASSYAFYAIQGWTNLHWGMPSWKDIPCFLLAYILVDISAYVVHRMLHRPWWYRYVHKAHHLWKNPNAFVVSALHPAEFLSLTVPTLSVISALPMSLFSAMLLLSWIFTCNAIDHSGLRLDEQPFLAWLVWQAPVEFHDNHHKFFHANYGAMVDWWDRLGGTFYSPKEHGNIGLSEDEFLGDIDRVSEVAGAKLVNGWPVLEDSGARSVMTVPWQRSTTERATAARHLDDATGTSKKRLRSVSDKTLKATPLKESQENASPARFLSAADATSPYFHRPQGDKWMQQEETVRSETRSHLQAYLQHWGLQGRHGPARQRTAADGIGGDGQGIVGCRLVAMLQHEHHAQPQLHGHKQLSQAGDTNKSCITSCEIVQPLPQISPSNARDTIVQPQIAIVAGTHVAGNISGRSDERVSTARNRTRRAANLSPTKQPMQKLRRAIHYEAMESHQAYSTGGGVLPEQLPAAATSRATAKIPSKSMIMHLSNTDYMRHMATVATRIPIRICVQYLQERQGASPSAEPPVVRATGCDKARDRTTSDAAALTTEAQISMQS</sequence>
<evidence type="ECO:0000256" key="5">
    <source>
        <dbReference type="SAM" id="MobiDB-lite"/>
    </source>
</evidence>
<evidence type="ECO:0000256" key="3">
    <source>
        <dbReference type="ARBA" id="ARBA00022989"/>
    </source>
</evidence>
<dbReference type="GO" id="GO:0016020">
    <property type="term" value="C:membrane"/>
    <property type="evidence" value="ECO:0007669"/>
    <property type="project" value="UniProtKB-SubCell"/>
</dbReference>
<evidence type="ECO:0000256" key="1">
    <source>
        <dbReference type="ARBA" id="ARBA00004370"/>
    </source>
</evidence>
<gene>
    <name evidence="8" type="ORF">C1SCF055_LOCUS1514</name>
</gene>
<feature type="domain" description="Fatty acid hydroxylase" evidence="7">
    <location>
        <begin position="175"/>
        <end position="308"/>
    </location>
</feature>
<evidence type="ECO:0000256" key="6">
    <source>
        <dbReference type="SAM" id="Phobius"/>
    </source>
</evidence>
<feature type="transmembrane region" description="Helical" evidence="6">
    <location>
        <begin position="134"/>
        <end position="156"/>
    </location>
</feature>
<accession>A0A9P1BIA6</accession>
<feature type="transmembrane region" description="Helical" evidence="6">
    <location>
        <begin position="233"/>
        <end position="254"/>
    </location>
</feature>
<evidence type="ECO:0000313" key="9">
    <source>
        <dbReference type="EMBL" id="CAL4760295.1"/>
    </source>
</evidence>
<reference evidence="8" key="1">
    <citation type="submission" date="2022-10" db="EMBL/GenBank/DDBJ databases">
        <authorList>
            <person name="Chen Y."/>
            <person name="Dougan E. K."/>
            <person name="Chan C."/>
            <person name="Rhodes N."/>
            <person name="Thang M."/>
        </authorList>
    </citation>
    <scope>NUCLEOTIDE SEQUENCE</scope>
</reference>
<feature type="transmembrane region" description="Helical" evidence="6">
    <location>
        <begin position="84"/>
        <end position="108"/>
    </location>
</feature>
<feature type="transmembrane region" description="Helical" evidence="6">
    <location>
        <begin position="176"/>
        <end position="193"/>
    </location>
</feature>
<evidence type="ECO:0000256" key="4">
    <source>
        <dbReference type="ARBA" id="ARBA00023136"/>
    </source>
</evidence>
<keyword evidence="3 6" id="KW-1133">Transmembrane helix</keyword>
<evidence type="ECO:0000259" key="7">
    <source>
        <dbReference type="Pfam" id="PF04116"/>
    </source>
</evidence>
<feature type="region of interest" description="Disordered" evidence="5">
    <location>
        <begin position="364"/>
        <end position="407"/>
    </location>
</feature>
<dbReference type="Pfam" id="PF04116">
    <property type="entry name" value="FA_hydroxylase"/>
    <property type="match status" value="1"/>
</dbReference>
<evidence type="ECO:0000313" key="10">
    <source>
        <dbReference type="Proteomes" id="UP001152797"/>
    </source>
</evidence>
<comment type="subcellular location">
    <subcellularLocation>
        <location evidence="1">Membrane</location>
    </subcellularLocation>
</comment>
<dbReference type="EMBL" id="CAMXCT030000047">
    <property type="protein sequence ID" value="CAL4760295.1"/>
    <property type="molecule type" value="Genomic_DNA"/>
</dbReference>
<evidence type="ECO:0000313" key="8">
    <source>
        <dbReference type="EMBL" id="CAI3972983.1"/>
    </source>
</evidence>
<dbReference type="EMBL" id="CAMXCT020000047">
    <property type="protein sequence ID" value="CAL1126358.1"/>
    <property type="molecule type" value="Genomic_DNA"/>
</dbReference>
<dbReference type="InterPro" id="IPR050307">
    <property type="entry name" value="Sterol_Desaturase_Related"/>
</dbReference>
<name>A0A9P1BIA6_9DINO</name>
<organism evidence="8">
    <name type="scientific">Cladocopium goreaui</name>
    <dbReference type="NCBI Taxonomy" id="2562237"/>
    <lineage>
        <taxon>Eukaryota</taxon>
        <taxon>Sar</taxon>
        <taxon>Alveolata</taxon>
        <taxon>Dinophyceae</taxon>
        <taxon>Suessiales</taxon>
        <taxon>Symbiodiniaceae</taxon>
        <taxon>Cladocopium</taxon>
    </lineage>
</organism>
<reference evidence="9 10" key="2">
    <citation type="submission" date="2024-05" db="EMBL/GenBank/DDBJ databases">
        <authorList>
            <person name="Chen Y."/>
            <person name="Shah S."/>
            <person name="Dougan E. K."/>
            <person name="Thang M."/>
            <person name="Chan C."/>
        </authorList>
    </citation>
    <scope>NUCLEOTIDE SEQUENCE [LARGE SCALE GENOMIC DNA]</scope>
</reference>
<dbReference type="GO" id="GO:0005506">
    <property type="term" value="F:iron ion binding"/>
    <property type="evidence" value="ECO:0007669"/>
    <property type="project" value="InterPro"/>
</dbReference>
<dbReference type="GO" id="GO:0008610">
    <property type="term" value="P:lipid biosynthetic process"/>
    <property type="evidence" value="ECO:0007669"/>
    <property type="project" value="InterPro"/>
</dbReference>
<dbReference type="AlphaFoldDB" id="A0A9P1BIA6"/>
<dbReference type="InterPro" id="IPR006694">
    <property type="entry name" value="Fatty_acid_hydroxylase"/>
</dbReference>
<evidence type="ECO:0000256" key="2">
    <source>
        <dbReference type="ARBA" id="ARBA00022692"/>
    </source>
</evidence>
<dbReference type="PANTHER" id="PTHR11863">
    <property type="entry name" value="STEROL DESATURASE"/>
    <property type="match status" value="1"/>
</dbReference>
<proteinExistence type="predicted"/>
<dbReference type="OrthoDB" id="448852at2759"/>
<keyword evidence="10" id="KW-1185">Reference proteome</keyword>
<protein>
    <recommendedName>
        <fullName evidence="7">Fatty acid hydroxylase domain-containing protein</fullName>
    </recommendedName>
</protein>
<dbReference type="GO" id="GO:0016491">
    <property type="term" value="F:oxidoreductase activity"/>
    <property type="evidence" value="ECO:0007669"/>
    <property type="project" value="InterPro"/>
</dbReference>
<dbReference type="Proteomes" id="UP001152797">
    <property type="component" value="Unassembled WGS sequence"/>
</dbReference>
<dbReference type="EMBL" id="CAMXCT010000047">
    <property type="protein sequence ID" value="CAI3972983.1"/>
    <property type="molecule type" value="Genomic_DNA"/>
</dbReference>
<keyword evidence="2 6" id="KW-0812">Transmembrane</keyword>